<name>A0A034WBF7_BACDO</name>
<dbReference type="Pfam" id="PF07412">
    <property type="entry name" value="Geminin"/>
    <property type="match status" value="1"/>
</dbReference>
<evidence type="ECO:0000256" key="1">
    <source>
        <dbReference type="ARBA" id="ARBA00004123"/>
    </source>
</evidence>
<evidence type="ECO:0000256" key="6">
    <source>
        <dbReference type="SAM" id="MobiDB-lite"/>
    </source>
</evidence>
<comment type="subcellular location">
    <subcellularLocation>
        <location evidence="1">Nucleus</location>
    </subcellularLocation>
</comment>
<dbReference type="GO" id="GO:0045786">
    <property type="term" value="P:negative regulation of cell cycle"/>
    <property type="evidence" value="ECO:0007669"/>
    <property type="project" value="TreeGrafter"/>
</dbReference>
<keyword evidence="8" id="KW-1185">Reference proteome</keyword>
<dbReference type="Gene3D" id="1.20.5.1180">
    <property type="entry name" value="Geminin coiled-coil domain"/>
    <property type="match status" value="1"/>
</dbReference>
<feature type="compositionally biased region" description="Basic and acidic residues" evidence="6">
    <location>
        <begin position="217"/>
        <end position="228"/>
    </location>
</feature>
<dbReference type="EMBL" id="GAKP01007839">
    <property type="protein sequence ID" value="JAC51113.1"/>
    <property type="molecule type" value="Transcribed_RNA"/>
</dbReference>
<accession>A0A034WBF7</accession>
<dbReference type="OMA" id="CEPGENY"/>
<dbReference type="InterPro" id="IPR022786">
    <property type="entry name" value="Geminin/Multicilin"/>
</dbReference>
<dbReference type="CTD" id="35563"/>
<organism evidence="7">
    <name type="scientific">Bactrocera dorsalis</name>
    <name type="common">Oriental fruit fly</name>
    <name type="synonym">Dacus dorsalis</name>
    <dbReference type="NCBI Taxonomy" id="27457"/>
    <lineage>
        <taxon>Eukaryota</taxon>
        <taxon>Metazoa</taxon>
        <taxon>Ecdysozoa</taxon>
        <taxon>Arthropoda</taxon>
        <taxon>Hexapoda</taxon>
        <taxon>Insecta</taxon>
        <taxon>Pterygota</taxon>
        <taxon>Neoptera</taxon>
        <taxon>Endopterygota</taxon>
        <taxon>Diptera</taxon>
        <taxon>Brachycera</taxon>
        <taxon>Muscomorpha</taxon>
        <taxon>Tephritoidea</taxon>
        <taxon>Tephritidae</taxon>
        <taxon>Bactrocera</taxon>
        <taxon>Bactrocera</taxon>
    </lineage>
</organism>
<evidence type="ECO:0000256" key="3">
    <source>
        <dbReference type="ARBA" id="ARBA00023054"/>
    </source>
</evidence>
<proteinExistence type="inferred from homology"/>
<protein>
    <submittedName>
        <fullName evidence="7 9">Geminin</fullName>
    </submittedName>
</protein>
<keyword evidence="5" id="KW-0131">Cell cycle</keyword>
<evidence type="ECO:0000313" key="9">
    <source>
        <dbReference type="RefSeq" id="XP_011201569.1"/>
    </source>
</evidence>
<dbReference type="KEGG" id="bdr:105224984"/>
<dbReference type="AlphaFoldDB" id="A0A034WBF7"/>
<dbReference type="OrthoDB" id="10043826at2759"/>
<evidence type="ECO:0000256" key="5">
    <source>
        <dbReference type="ARBA" id="ARBA00023306"/>
    </source>
</evidence>
<feature type="region of interest" description="Disordered" evidence="6">
    <location>
        <begin position="172"/>
        <end position="228"/>
    </location>
</feature>
<dbReference type="GO" id="GO:0008156">
    <property type="term" value="P:negative regulation of DNA replication"/>
    <property type="evidence" value="ECO:0007669"/>
    <property type="project" value="TreeGrafter"/>
</dbReference>
<evidence type="ECO:0000256" key="4">
    <source>
        <dbReference type="ARBA" id="ARBA00023242"/>
    </source>
</evidence>
<feature type="compositionally biased region" description="Polar residues" evidence="6">
    <location>
        <begin position="81"/>
        <end position="100"/>
    </location>
</feature>
<comment type="similarity">
    <text evidence="2">Belongs to the geminin family.</text>
</comment>
<evidence type="ECO:0000256" key="2">
    <source>
        <dbReference type="ARBA" id="ARBA00007979"/>
    </source>
</evidence>
<dbReference type="GO" id="GO:0005634">
    <property type="term" value="C:nucleus"/>
    <property type="evidence" value="ECO:0007669"/>
    <property type="project" value="UniProtKB-SubCell"/>
</dbReference>
<keyword evidence="3" id="KW-0175">Coiled coil</keyword>
<dbReference type="Proteomes" id="UP001652620">
    <property type="component" value="Chromosome 4"/>
</dbReference>
<dbReference type="RefSeq" id="XP_011201569.1">
    <property type="nucleotide sequence ID" value="XM_011203267.3"/>
</dbReference>
<dbReference type="GeneID" id="105224984"/>
<reference evidence="9" key="2">
    <citation type="submission" date="2025-04" db="UniProtKB">
        <authorList>
            <consortium name="RefSeq"/>
        </authorList>
    </citation>
    <scope>IDENTIFICATION</scope>
    <source>
        <strain evidence="9">Punador</strain>
    </source>
</reference>
<gene>
    <name evidence="7" type="primary">GEMI</name>
    <name evidence="9" type="synonym">LOC105224984</name>
</gene>
<dbReference type="SUPFAM" id="SSF111469">
    <property type="entry name" value="Geminin coiled-coil domain"/>
    <property type="match status" value="1"/>
</dbReference>
<keyword evidence="4" id="KW-0539">Nucleus</keyword>
<dbReference type="PANTHER" id="PTHR13372:SF5">
    <property type="entry name" value="GEMININ"/>
    <property type="match status" value="1"/>
</dbReference>
<feature type="region of interest" description="Disordered" evidence="6">
    <location>
        <begin position="68"/>
        <end position="111"/>
    </location>
</feature>
<dbReference type="PANTHER" id="PTHR13372">
    <property type="entry name" value="GEMININ"/>
    <property type="match status" value="1"/>
</dbReference>
<sequence>MSNVSTKKIFIQIESAAEQQENLKNQRKTFKVLQPGGIASDKENLAGRPQIDKLSRLKAATEATLASTDLPKRKKVETRASETQTSPQKNVSGAEKTTITGEDLTSEENPGELYWEHLAEKRREALEETLKENQHLHERIEGLEAELDTSRQMLEEARNLVEVLTEMLNENEAEREIESDGGVVGGEEHGGTAGNILADDDNSNTSKSSAEAPLPSAEHERLEHSRTP</sequence>
<evidence type="ECO:0000313" key="8">
    <source>
        <dbReference type="Proteomes" id="UP001652620"/>
    </source>
</evidence>
<reference evidence="7" key="1">
    <citation type="journal article" date="2014" name="BMC Genomics">
        <title>Characterizing the developmental transcriptome of the oriental fruit fly, Bactrocera dorsalis (Diptera: Tephritidae) through comparative genomic analysis with Drosophila melanogaster utilizing modENCODE datasets.</title>
        <authorList>
            <person name="Geib S.M."/>
            <person name="Calla B."/>
            <person name="Hall B."/>
            <person name="Hou S."/>
            <person name="Manoukis N.C."/>
        </authorList>
    </citation>
    <scope>NUCLEOTIDE SEQUENCE</scope>
    <source>
        <strain evidence="7">Punador</strain>
    </source>
</reference>
<evidence type="ECO:0000313" key="7">
    <source>
        <dbReference type="EMBL" id="JAC51113.1"/>
    </source>
</evidence>